<comment type="caution">
    <text evidence="2">The sequence shown here is derived from an EMBL/GenBank/DDBJ whole genome shotgun (WGS) entry which is preliminary data.</text>
</comment>
<dbReference type="AlphaFoldDB" id="A0A2M7Z755"/>
<dbReference type="Pfam" id="PF09527">
    <property type="entry name" value="ATPase_gene1"/>
    <property type="match status" value="1"/>
</dbReference>
<feature type="transmembrane region" description="Helical" evidence="1">
    <location>
        <begin position="7"/>
        <end position="26"/>
    </location>
</feature>
<sequence>MLLGTRIAGDFGATLFVPVILFAWLGKTLDNKYDLWPILTIMGFVLAAVLSAIMIYKKAYKYNAEYLAIEGKETKEISKE</sequence>
<feature type="transmembrane region" description="Helical" evidence="1">
    <location>
        <begin position="38"/>
        <end position="56"/>
    </location>
</feature>
<keyword evidence="1" id="KW-1133">Transmembrane helix</keyword>
<evidence type="ECO:0000313" key="2">
    <source>
        <dbReference type="EMBL" id="PJA89986.1"/>
    </source>
</evidence>
<evidence type="ECO:0008006" key="4">
    <source>
        <dbReference type="Google" id="ProtNLM"/>
    </source>
</evidence>
<evidence type="ECO:0000313" key="3">
    <source>
        <dbReference type="Proteomes" id="UP000230843"/>
    </source>
</evidence>
<reference evidence="3" key="1">
    <citation type="submission" date="2017-09" db="EMBL/GenBank/DDBJ databases">
        <title>Depth-based differentiation of microbial function through sediment-hosted aquifers and enrichment of novel symbionts in the deep terrestrial subsurface.</title>
        <authorList>
            <person name="Probst A.J."/>
            <person name="Ladd B."/>
            <person name="Jarett J.K."/>
            <person name="Geller-Mcgrath D.E."/>
            <person name="Sieber C.M.K."/>
            <person name="Emerson J.B."/>
            <person name="Anantharaman K."/>
            <person name="Thomas B.C."/>
            <person name="Malmstrom R."/>
            <person name="Stieglmeier M."/>
            <person name="Klingl A."/>
            <person name="Woyke T."/>
            <person name="Ryan C.M."/>
            <person name="Banfield J.F."/>
        </authorList>
    </citation>
    <scope>NUCLEOTIDE SEQUENCE [LARGE SCALE GENOMIC DNA]</scope>
</reference>
<dbReference type="Proteomes" id="UP000230843">
    <property type="component" value="Unassembled WGS sequence"/>
</dbReference>
<name>A0A2M7Z755_9BACT</name>
<proteinExistence type="predicted"/>
<dbReference type="EMBL" id="PFVJ01000030">
    <property type="protein sequence ID" value="PJA89986.1"/>
    <property type="molecule type" value="Genomic_DNA"/>
</dbReference>
<accession>A0A2M7Z755</accession>
<keyword evidence="1" id="KW-0812">Transmembrane</keyword>
<organism evidence="2 3">
    <name type="scientific">Candidatus Magasanikbacteria bacterium CG_4_9_14_3_um_filter_32_9</name>
    <dbReference type="NCBI Taxonomy" id="1974644"/>
    <lineage>
        <taxon>Bacteria</taxon>
        <taxon>Candidatus Magasanikiibacteriota</taxon>
    </lineage>
</organism>
<keyword evidence="1" id="KW-0472">Membrane</keyword>
<protein>
    <recommendedName>
        <fullName evidence="4">AtpZ/AtpI family protein</fullName>
    </recommendedName>
</protein>
<evidence type="ECO:0000256" key="1">
    <source>
        <dbReference type="SAM" id="Phobius"/>
    </source>
</evidence>
<gene>
    <name evidence="2" type="ORF">CO137_01335</name>
</gene>
<dbReference type="InterPro" id="IPR032820">
    <property type="entry name" value="ATPase_put"/>
</dbReference>